<feature type="coiled-coil region" evidence="1">
    <location>
        <begin position="103"/>
        <end position="130"/>
    </location>
</feature>
<accession>A0AAD5PSF1</accession>
<evidence type="ECO:0000313" key="3">
    <source>
        <dbReference type="Proteomes" id="UP000820818"/>
    </source>
</evidence>
<reference evidence="2 3" key="1">
    <citation type="submission" date="2022-05" db="EMBL/GenBank/DDBJ databases">
        <title>A multi-omics perspective on studying reproductive biology in Daphnia sinensis.</title>
        <authorList>
            <person name="Jia J."/>
        </authorList>
    </citation>
    <scope>NUCLEOTIDE SEQUENCE [LARGE SCALE GENOMIC DNA]</scope>
    <source>
        <strain evidence="2 3">WSL</strain>
    </source>
</reference>
<dbReference type="AlphaFoldDB" id="A0AAD5PSF1"/>
<name>A0AAD5PSF1_9CRUS</name>
<gene>
    <name evidence="2" type="ORF">GHT06_021313</name>
</gene>
<protein>
    <submittedName>
        <fullName evidence="2">Uncharacterized protein</fullName>
    </submittedName>
</protein>
<dbReference type="Proteomes" id="UP000820818">
    <property type="component" value="Linkage Group LG9"/>
</dbReference>
<dbReference type="EMBL" id="WJBH02000009">
    <property type="protein sequence ID" value="KAI9553410.1"/>
    <property type="molecule type" value="Genomic_DNA"/>
</dbReference>
<sequence>MDLTFFEYVIRYLLKPESMARVFVLVFCIFWGKFIRDMLHAILPIPLKISVNEEHAGPELRADEASVSKKKKEAPNTEMRNAQLNGQFIVPTQSLTSEQFARADLYEQERADYIAKIERLVQELDVARSKLRSSDEICETALLLTSQNKNKFAGGDAVLARKWAENELKNKKKAKLRAAKNAKFNGQNNSKELIAHSIKESRKIIPTPVSKRIRILIDKIHVDMAIDTRCRFSCINKTLWQELGEPELLPISFNEWSGNQVARRGLIDVLRGKRIKFKLDWKDVMGYFIARVKINEKDYGCPLLVFDKPEIPNFIGKSWFQTLELASINAFKNQRPERLKRKRK</sequence>
<comment type="caution">
    <text evidence="2">The sequence shown here is derived from an EMBL/GenBank/DDBJ whole genome shotgun (WGS) entry which is preliminary data.</text>
</comment>
<proteinExistence type="predicted"/>
<evidence type="ECO:0000256" key="1">
    <source>
        <dbReference type="SAM" id="Coils"/>
    </source>
</evidence>
<organism evidence="2 3">
    <name type="scientific">Daphnia sinensis</name>
    <dbReference type="NCBI Taxonomy" id="1820382"/>
    <lineage>
        <taxon>Eukaryota</taxon>
        <taxon>Metazoa</taxon>
        <taxon>Ecdysozoa</taxon>
        <taxon>Arthropoda</taxon>
        <taxon>Crustacea</taxon>
        <taxon>Branchiopoda</taxon>
        <taxon>Diplostraca</taxon>
        <taxon>Cladocera</taxon>
        <taxon>Anomopoda</taxon>
        <taxon>Daphniidae</taxon>
        <taxon>Daphnia</taxon>
        <taxon>Daphnia similis group</taxon>
    </lineage>
</organism>
<keyword evidence="3" id="KW-1185">Reference proteome</keyword>
<keyword evidence="1" id="KW-0175">Coiled coil</keyword>
<evidence type="ECO:0000313" key="2">
    <source>
        <dbReference type="EMBL" id="KAI9553410.1"/>
    </source>
</evidence>